<gene>
    <name evidence="2" type="ORF">V5799_021946</name>
</gene>
<proteinExistence type="predicted"/>
<dbReference type="AlphaFoldDB" id="A0AAQ4FPA7"/>
<comment type="caution">
    <text evidence="2">The sequence shown here is derived from an EMBL/GenBank/DDBJ whole genome shotgun (WGS) entry which is preliminary data.</text>
</comment>
<feature type="chain" id="PRO_5042996728" description="Secreted protein" evidence="1">
    <location>
        <begin position="20"/>
        <end position="65"/>
    </location>
</feature>
<dbReference type="Proteomes" id="UP001321473">
    <property type="component" value="Unassembled WGS sequence"/>
</dbReference>
<evidence type="ECO:0000313" key="3">
    <source>
        <dbReference type="Proteomes" id="UP001321473"/>
    </source>
</evidence>
<sequence length="65" mass="7523">MTTIRIVLLSFVLRSYVAAEEAKCSSKYFDKSLGINPDAWKVIDTQSPKYHLMFYSKGLLQDEFK</sequence>
<feature type="signal peptide" evidence="1">
    <location>
        <begin position="1"/>
        <end position="19"/>
    </location>
</feature>
<evidence type="ECO:0008006" key="4">
    <source>
        <dbReference type="Google" id="ProtNLM"/>
    </source>
</evidence>
<feature type="non-terminal residue" evidence="2">
    <location>
        <position position="65"/>
    </location>
</feature>
<keyword evidence="3" id="KW-1185">Reference proteome</keyword>
<organism evidence="2 3">
    <name type="scientific">Amblyomma americanum</name>
    <name type="common">Lone star tick</name>
    <dbReference type="NCBI Taxonomy" id="6943"/>
    <lineage>
        <taxon>Eukaryota</taxon>
        <taxon>Metazoa</taxon>
        <taxon>Ecdysozoa</taxon>
        <taxon>Arthropoda</taxon>
        <taxon>Chelicerata</taxon>
        <taxon>Arachnida</taxon>
        <taxon>Acari</taxon>
        <taxon>Parasitiformes</taxon>
        <taxon>Ixodida</taxon>
        <taxon>Ixodoidea</taxon>
        <taxon>Ixodidae</taxon>
        <taxon>Amblyomminae</taxon>
        <taxon>Amblyomma</taxon>
    </lineage>
</organism>
<reference evidence="2 3" key="1">
    <citation type="journal article" date="2023" name="Arcadia Sci">
        <title>De novo assembly of a long-read Amblyomma americanum tick genome.</title>
        <authorList>
            <person name="Chou S."/>
            <person name="Poskanzer K.E."/>
            <person name="Rollins M."/>
            <person name="Thuy-Boun P.S."/>
        </authorList>
    </citation>
    <scope>NUCLEOTIDE SEQUENCE [LARGE SCALE GENOMIC DNA]</scope>
    <source>
        <strain evidence="2">F_SG_1</strain>
        <tissue evidence="2">Salivary glands</tissue>
    </source>
</reference>
<accession>A0AAQ4FPA7</accession>
<evidence type="ECO:0000256" key="1">
    <source>
        <dbReference type="SAM" id="SignalP"/>
    </source>
</evidence>
<protein>
    <recommendedName>
        <fullName evidence="4">Secreted protein</fullName>
    </recommendedName>
</protein>
<dbReference type="EMBL" id="JARKHS020000993">
    <property type="protein sequence ID" value="KAK8788282.1"/>
    <property type="molecule type" value="Genomic_DNA"/>
</dbReference>
<name>A0AAQ4FPA7_AMBAM</name>
<evidence type="ECO:0000313" key="2">
    <source>
        <dbReference type="EMBL" id="KAK8788282.1"/>
    </source>
</evidence>
<keyword evidence="1" id="KW-0732">Signal</keyword>